<organism evidence="1 2">
    <name type="scientific">Periconia digitata</name>
    <dbReference type="NCBI Taxonomy" id="1303443"/>
    <lineage>
        <taxon>Eukaryota</taxon>
        <taxon>Fungi</taxon>
        <taxon>Dikarya</taxon>
        <taxon>Ascomycota</taxon>
        <taxon>Pezizomycotina</taxon>
        <taxon>Dothideomycetes</taxon>
        <taxon>Pleosporomycetidae</taxon>
        <taxon>Pleosporales</taxon>
        <taxon>Massarineae</taxon>
        <taxon>Periconiaceae</taxon>
        <taxon>Periconia</taxon>
    </lineage>
</organism>
<name>A0A9W4XYI4_9PLEO</name>
<dbReference type="EMBL" id="CAOQHR010000009">
    <property type="protein sequence ID" value="CAI6339757.1"/>
    <property type="molecule type" value="Genomic_DNA"/>
</dbReference>
<dbReference type="Proteomes" id="UP001152607">
    <property type="component" value="Unassembled WGS sequence"/>
</dbReference>
<evidence type="ECO:0000313" key="2">
    <source>
        <dbReference type="Proteomes" id="UP001152607"/>
    </source>
</evidence>
<protein>
    <submittedName>
        <fullName evidence="1">Uncharacterized protein</fullName>
    </submittedName>
</protein>
<gene>
    <name evidence="1" type="ORF">PDIGIT_LOCUS12920</name>
</gene>
<dbReference type="AlphaFoldDB" id="A0A9W4XYI4"/>
<evidence type="ECO:0000313" key="1">
    <source>
        <dbReference type="EMBL" id="CAI6339757.1"/>
    </source>
</evidence>
<accession>A0A9W4XYI4</accession>
<keyword evidence="2" id="KW-1185">Reference proteome</keyword>
<reference evidence="1" key="1">
    <citation type="submission" date="2023-01" db="EMBL/GenBank/DDBJ databases">
        <authorList>
            <person name="Van Ghelder C."/>
            <person name="Rancurel C."/>
        </authorList>
    </citation>
    <scope>NUCLEOTIDE SEQUENCE</scope>
    <source>
        <strain evidence="1">CNCM I-4278</strain>
    </source>
</reference>
<proteinExistence type="predicted"/>
<sequence length="242" mass="27670">MAAEYFNSSDGEFDLDSNRFPTLVKRVLKAMHKDARANRIESKKTSKNLVFSNGSLYQQKAGWSWWNRFNAFTEIVLEQPAGTIPTFETIERFMDTFVKLVKLKSNHVPSYIWLKHGVENVIAFCKFEYESFEITKHASRRIDAMYNHLFREGRITKDPTVERRFVGSAIVRSLITALLSKAFDDGAMNWDLINSKCLSIVLLASLGSRAGDIALYEHRVELQMCCASCCSLHICIHPPTCE</sequence>
<comment type="caution">
    <text evidence="1">The sequence shown here is derived from an EMBL/GenBank/DDBJ whole genome shotgun (WGS) entry which is preliminary data.</text>
</comment>
<dbReference type="OrthoDB" id="3942336at2759"/>